<dbReference type="SUPFAM" id="SSF52540">
    <property type="entry name" value="P-loop containing nucleoside triphosphate hydrolases"/>
    <property type="match status" value="1"/>
</dbReference>
<name>A0AA96K1E7_9BACT</name>
<dbReference type="RefSeq" id="WP_312741601.1">
    <property type="nucleotide sequence ID" value="NZ_CP116968.1"/>
</dbReference>
<dbReference type="PROSITE" id="PS00676">
    <property type="entry name" value="SIGMA54_INTERACT_2"/>
    <property type="match status" value="1"/>
</dbReference>
<keyword evidence="5" id="KW-0010">Activator</keyword>
<dbReference type="Pfam" id="PF25601">
    <property type="entry name" value="AAA_lid_14"/>
    <property type="match status" value="1"/>
</dbReference>
<evidence type="ECO:0000313" key="9">
    <source>
        <dbReference type="Proteomes" id="UP001302494"/>
    </source>
</evidence>
<gene>
    <name evidence="8" type="ORF">PQG83_12685</name>
</gene>
<protein>
    <submittedName>
        <fullName evidence="8">Sigma 54-interacting transcriptional regulator</fullName>
    </submittedName>
</protein>
<dbReference type="GO" id="GO:0005524">
    <property type="term" value="F:ATP binding"/>
    <property type="evidence" value="ECO:0007669"/>
    <property type="project" value="UniProtKB-KW"/>
</dbReference>
<dbReference type="Gene3D" id="1.10.8.60">
    <property type="match status" value="1"/>
</dbReference>
<dbReference type="FunFam" id="3.40.50.300:FF:000006">
    <property type="entry name" value="DNA-binding transcriptional regulator NtrC"/>
    <property type="match status" value="1"/>
</dbReference>
<accession>A0AA96K1E7</accession>
<organism evidence="8 9">
    <name type="scientific">Candidatus Nitrospira neomarina</name>
    <dbReference type="NCBI Taxonomy" id="3020899"/>
    <lineage>
        <taxon>Bacteria</taxon>
        <taxon>Pseudomonadati</taxon>
        <taxon>Nitrospirota</taxon>
        <taxon>Nitrospiria</taxon>
        <taxon>Nitrospirales</taxon>
        <taxon>Nitrospiraceae</taxon>
        <taxon>Nitrospira</taxon>
    </lineage>
</organism>
<dbReference type="PANTHER" id="PTHR32071">
    <property type="entry name" value="TRANSCRIPTIONAL REGULATORY PROTEIN"/>
    <property type="match status" value="1"/>
</dbReference>
<keyword evidence="2" id="KW-0067">ATP-binding</keyword>
<evidence type="ECO:0000256" key="4">
    <source>
        <dbReference type="ARBA" id="ARBA00023125"/>
    </source>
</evidence>
<dbReference type="Gene3D" id="1.10.10.60">
    <property type="entry name" value="Homeodomain-like"/>
    <property type="match status" value="1"/>
</dbReference>
<dbReference type="InterPro" id="IPR058031">
    <property type="entry name" value="AAA_lid_NorR"/>
</dbReference>
<keyword evidence="1" id="KW-0547">Nucleotide-binding</keyword>
<dbReference type="InterPro" id="IPR002078">
    <property type="entry name" value="Sigma_54_int"/>
</dbReference>
<keyword evidence="4" id="KW-0238">DNA-binding</keyword>
<dbReference type="KEGG" id="nneo:PQG83_12685"/>
<dbReference type="CDD" id="cd00009">
    <property type="entry name" value="AAA"/>
    <property type="match status" value="1"/>
</dbReference>
<evidence type="ECO:0000256" key="3">
    <source>
        <dbReference type="ARBA" id="ARBA00023015"/>
    </source>
</evidence>
<dbReference type="PROSITE" id="PS00675">
    <property type="entry name" value="SIGMA54_INTERACT_1"/>
    <property type="match status" value="1"/>
</dbReference>
<dbReference type="SMART" id="SM00065">
    <property type="entry name" value="GAF"/>
    <property type="match status" value="1"/>
</dbReference>
<keyword evidence="9" id="KW-1185">Reference proteome</keyword>
<dbReference type="InterPro" id="IPR009057">
    <property type="entry name" value="Homeodomain-like_sf"/>
</dbReference>
<dbReference type="SUPFAM" id="SSF55781">
    <property type="entry name" value="GAF domain-like"/>
    <property type="match status" value="1"/>
</dbReference>
<dbReference type="EMBL" id="CP116968">
    <property type="protein sequence ID" value="WNM60614.1"/>
    <property type="molecule type" value="Genomic_DNA"/>
</dbReference>
<dbReference type="Proteomes" id="UP001302494">
    <property type="component" value="Chromosome"/>
</dbReference>
<dbReference type="Pfam" id="PF02954">
    <property type="entry name" value="HTH_8"/>
    <property type="match status" value="1"/>
</dbReference>
<evidence type="ECO:0000259" key="7">
    <source>
        <dbReference type="PROSITE" id="PS50045"/>
    </source>
</evidence>
<evidence type="ECO:0000256" key="5">
    <source>
        <dbReference type="ARBA" id="ARBA00023159"/>
    </source>
</evidence>
<feature type="domain" description="Sigma-54 factor interaction" evidence="7">
    <location>
        <begin position="207"/>
        <end position="436"/>
    </location>
</feature>
<dbReference type="GO" id="GO:0043565">
    <property type="term" value="F:sequence-specific DNA binding"/>
    <property type="evidence" value="ECO:0007669"/>
    <property type="project" value="InterPro"/>
</dbReference>
<reference evidence="8 9" key="1">
    <citation type="submission" date="2023-01" db="EMBL/GenBank/DDBJ databases">
        <title>Cultivation and genomic characterization of new, ubiquitous marine nitrite-oxidizing bacteria from the Nitrospirales.</title>
        <authorList>
            <person name="Mueller A.J."/>
            <person name="Daebeler A."/>
            <person name="Herbold C.W."/>
            <person name="Kirkegaard R.H."/>
            <person name="Daims H."/>
        </authorList>
    </citation>
    <scope>NUCLEOTIDE SEQUENCE [LARGE SCALE GENOMIC DNA]</scope>
    <source>
        <strain evidence="8 9">DK</strain>
    </source>
</reference>
<dbReference type="InterPro" id="IPR025662">
    <property type="entry name" value="Sigma_54_int_dom_ATP-bd_1"/>
</dbReference>
<evidence type="ECO:0000256" key="1">
    <source>
        <dbReference type="ARBA" id="ARBA00022741"/>
    </source>
</evidence>
<dbReference type="PROSITE" id="PS00688">
    <property type="entry name" value="SIGMA54_INTERACT_3"/>
    <property type="match status" value="1"/>
</dbReference>
<dbReference type="InterPro" id="IPR027417">
    <property type="entry name" value="P-loop_NTPase"/>
</dbReference>
<dbReference type="Pfam" id="PF13185">
    <property type="entry name" value="GAF_2"/>
    <property type="match status" value="1"/>
</dbReference>
<dbReference type="InterPro" id="IPR003593">
    <property type="entry name" value="AAA+_ATPase"/>
</dbReference>
<dbReference type="InterPro" id="IPR003018">
    <property type="entry name" value="GAF"/>
</dbReference>
<dbReference type="SMART" id="SM00382">
    <property type="entry name" value="AAA"/>
    <property type="match status" value="1"/>
</dbReference>
<sequence length="524" mass="59150">MIVDMTHSTDHLARYFYQTLLEVTNILNSQRNTEDLWKAITGHIKKVISWERAGITLYHSDIDAFRFYAVETSMPVVKLKCDAVIPREGSAMGWVYNHRRLHIRPHLQQNPIFLEDAFYHEEGLGRMINIPMIVGENCIGSLNIGSVESGDPDPENLLFLRQVATQIAFAIDHVRAYEQINHLKEQLTRENAYLLEEIKVTYDFGAMVGNSQKFKNVLDLAQAVAPTTTSVLIMGETGTGKELLARLLHELSPRNLKPFVRVNCAALPSGLVESELFGHEKGAFTGAETGRPGKFELANGGTLFLDEIGEMPIEAQAKLLRVLQDGIVERVGSIEGKAVDVRIIAATNSDLSKAIAEGRFRSDLYYRLHVFPIVVPPLRERLHDIPLLVRHFMEKNRLQFRRNCQEIDDRSMEMLVQYPWPGNVRELKNVIERAMILCQSSVMHVEDSLLQSPANDMDAMPPIQLKDVERTRILQALAACEWRIDGPLGAAKHLGLHPSTLRSRLKKFGIKRTLNNTPNRGVSV</sequence>
<dbReference type="AlphaFoldDB" id="A0AA96K1E7"/>
<dbReference type="InterPro" id="IPR025943">
    <property type="entry name" value="Sigma_54_int_dom_ATP-bd_2"/>
</dbReference>
<dbReference type="SUPFAM" id="SSF46689">
    <property type="entry name" value="Homeodomain-like"/>
    <property type="match status" value="1"/>
</dbReference>
<keyword evidence="6" id="KW-0804">Transcription</keyword>
<dbReference type="Pfam" id="PF00158">
    <property type="entry name" value="Sigma54_activat"/>
    <property type="match status" value="1"/>
</dbReference>
<dbReference type="InterPro" id="IPR002197">
    <property type="entry name" value="HTH_Fis"/>
</dbReference>
<evidence type="ECO:0000256" key="6">
    <source>
        <dbReference type="ARBA" id="ARBA00023163"/>
    </source>
</evidence>
<dbReference type="PANTHER" id="PTHR32071:SF117">
    <property type="entry name" value="PTS-DEPENDENT DIHYDROXYACETONE KINASE OPERON REGULATORY PROTEIN-RELATED"/>
    <property type="match status" value="1"/>
</dbReference>
<evidence type="ECO:0000313" key="8">
    <source>
        <dbReference type="EMBL" id="WNM60614.1"/>
    </source>
</evidence>
<proteinExistence type="predicted"/>
<dbReference type="Gene3D" id="3.30.450.40">
    <property type="match status" value="1"/>
</dbReference>
<dbReference type="Gene3D" id="3.40.50.300">
    <property type="entry name" value="P-loop containing nucleotide triphosphate hydrolases"/>
    <property type="match status" value="1"/>
</dbReference>
<evidence type="ECO:0000256" key="2">
    <source>
        <dbReference type="ARBA" id="ARBA00022840"/>
    </source>
</evidence>
<dbReference type="InterPro" id="IPR025944">
    <property type="entry name" value="Sigma_54_int_dom_CS"/>
</dbReference>
<dbReference type="PROSITE" id="PS50045">
    <property type="entry name" value="SIGMA54_INTERACT_4"/>
    <property type="match status" value="1"/>
</dbReference>
<dbReference type="GO" id="GO:0006355">
    <property type="term" value="P:regulation of DNA-templated transcription"/>
    <property type="evidence" value="ECO:0007669"/>
    <property type="project" value="InterPro"/>
</dbReference>
<keyword evidence="3" id="KW-0805">Transcription regulation</keyword>
<dbReference type="InterPro" id="IPR029016">
    <property type="entry name" value="GAF-like_dom_sf"/>
</dbReference>